<dbReference type="InterPro" id="IPR006197">
    <property type="entry name" value="Peptidase_S24_LexA"/>
</dbReference>
<protein>
    <recommendedName>
        <fullName evidence="12">LexA repressor</fullName>
        <ecNumber evidence="12">3.4.21.88</ecNumber>
    </recommendedName>
</protein>
<dbReference type="CDD" id="cd06529">
    <property type="entry name" value="S24_LexA-like"/>
    <property type="match status" value="1"/>
</dbReference>
<evidence type="ECO:0000259" key="14">
    <source>
        <dbReference type="Pfam" id="PF00717"/>
    </source>
</evidence>
<keyword evidence="10 12" id="KW-0234">DNA repair</keyword>
<dbReference type="InterPro" id="IPR006199">
    <property type="entry name" value="LexA_DNA-bd_dom"/>
</dbReference>
<evidence type="ECO:0000256" key="4">
    <source>
        <dbReference type="ARBA" id="ARBA00022763"/>
    </source>
</evidence>
<evidence type="ECO:0000256" key="9">
    <source>
        <dbReference type="ARBA" id="ARBA00023163"/>
    </source>
</evidence>
<evidence type="ECO:0000256" key="7">
    <source>
        <dbReference type="ARBA" id="ARBA00023015"/>
    </source>
</evidence>
<evidence type="ECO:0000256" key="11">
    <source>
        <dbReference type="ARBA" id="ARBA00023236"/>
    </source>
</evidence>
<keyword evidence="8 12" id="KW-0238">DNA-binding</keyword>
<keyword evidence="11 12" id="KW-0742">SOS response</keyword>
<evidence type="ECO:0000313" key="17">
    <source>
        <dbReference type="Proteomes" id="UP000676565"/>
    </source>
</evidence>
<keyword evidence="6 12" id="KW-0068">Autocatalytic cleavage</keyword>
<feature type="active site" description="For autocatalytic cleavage activity" evidence="12">
    <location>
        <position position="129"/>
    </location>
</feature>
<sequence>MSDRVPLTDRQEAIYNFIRKHIEDKGFPPAIRDICTEFGISSPNGVMCHLKALQSKGYIQRIQKGENSVKAQARGITIPGVTSGGFSLPLVGVIAAGRAIETTEQDDRLEMRELFGSDDLFVVKVRGTSMIEGHIADGDFVVIRKKETCENGEKVVAMVEKSMTLKKYYKKKNEIQLHPMNSTMEPIIVDPSREDIRILGVLAGVIRKC</sequence>
<dbReference type="InterPro" id="IPR015927">
    <property type="entry name" value="Peptidase_S24_S26A/B/C"/>
</dbReference>
<dbReference type="PRINTS" id="PR00726">
    <property type="entry name" value="LEXASERPTASE"/>
</dbReference>
<dbReference type="HAMAP" id="MF_00015">
    <property type="entry name" value="LexA"/>
    <property type="match status" value="1"/>
</dbReference>
<reference evidence="16 17" key="1">
    <citation type="submission" date="2021-04" db="EMBL/GenBank/DDBJ databases">
        <authorList>
            <person name="Ivanova A."/>
        </authorList>
    </citation>
    <scope>NUCLEOTIDE SEQUENCE [LARGE SCALE GENOMIC DNA]</scope>
    <source>
        <strain evidence="16 17">G18</strain>
    </source>
</reference>
<dbReference type="SUPFAM" id="SSF46785">
    <property type="entry name" value="Winged helix' DNA-binding domain"/>
    <property type="match status" value="1"/>
</dbReference>
<feature type="domain" description="Peptidase S24/S26A/S26B/S26C" evidence="14">
    <location>
        <begin position="89"/>
        <end position="202"/>
    </location>
</feature>
<comment type="function">
    <text evidence="12">Represses a number of genes involved in the response to DNA damage (SOS response), including recA and lexA. In the presence of single-stranded DNA, RecA interacts with LexA causing an autocatalytic cleavage which disrupts the DNA-binding part of LexA, leading to derepression of the SOS regulon and eventually DNA repair.</text>
</comment>
<feature type="active site" description="For autocatalytic cleavage activity" evidence="12">
    <location>
        <position position="166"/>
    </location>
</feature>
<feature type="DNA-binding region" description="H-T-H motif" evidence="12">
    <location>
        <begin position="31"/>
        <end position="51"/>
    </location>
</feature>
<dbReference type="InterPro" id="IPR036286">
    <property type="entry name" value="LexA/Signal_pep-like_sf"/>
</dbReference>
<dbReference type="RefSeq" id="WP_210653987.1">
    <property type="nucleotide sequence ID" value="NZ_JAGKQQ010000001.1"/>
</dbReference>
<evidence type="ECO:0000256" key="1">
    <source>
        <dbReference type="ARBA" id="ARBA00007484"/>
    </source>
</evidence>
<evidence type="ECO:0000259" key="15">
    <source>
        <dbReference type="Pfam" id="PF01726"/>
    </source>
</evidence>
<dbReference type="Pfam" id="PF01726">
    <property type="entry name" value="LexA_DNA_bind"/>
    <property type="match status" value="1"/>
</dbReference>
<dbReference type="EMBL" id="JAGKQQ010000001">
    <property type="protein sequence ID" value="MBP3955937.1"/>
    <property type="molecule type" value="Genomic_DNA"/>
</dbReference>
<evidence type="ECO:0000256" key="6">
    <source>
        <dbReference type="ARBA" id="ARBA00022813"/>
    </source>
</evidence>
<comment type="catalytic activity">
    <reaction evidence="12">
        <text>Hydrolysis of Ala-|-Gly bond in repressor LexA.</text>
        <dbReference type="EC" id="3.4.21.88"/>
    </reaction>
</comment>
<keyword evidence="4 12" id="KW-0227">DNA damage</keyword>
<evidence type="ECO:0000256" key="10">
    <source>
        <dbReference type="ARBA" id="ARBA00023204"/>
    </source>
</evidence>
<feature type="domain" description="LexA repressor DNA-binding" evidence="15">
    <location>
        <begin position="6"/>
        <end position="63"/>
    </location>
</feature>
<evidence type="ECO:0000256" key="13">
    <source>
        <dbReference type="RuleBase" id="RU003991"/>
    </source>
</evidence>
<keyword evidence="2 12" id="KW-0678">Repressor</keyword>
<organism evidence="16 17">
    <name type="scientific">Gemmata palustris</name>
    <dbReference type="NCBI Taxonomy" id="2822762"/>
    <lineage>
        <taxon>Bacteria</taxon>
        <taxon>Pseudomonadati</taxon>
        <taxon>Planctomycetota</taxon>
        <taxon>Planctomycetia</taxon>
        <taxon>Gemmatales</taxon>
        <taxon>Gemmataceae</taxon>
        <taxon>Gemmata</taxon>
    </lineage>
</organism>
<dbReference type="GO" id="GO:0004252">
    <property type="term" value="F:serine-type endopeptidase activity"/>
    <property type="evidence" value="ECO:0007669"/>
    <property type="project" value="UniProtKB-EC"/>
</dbReference>
<keyword evidence="9 12" id="KW-0804">Transcription</keyword>
<dbReference type="InterPro" id="IPR036388">
    <property type="entry name" value="WH-like_DNA-bd_sf"/>
</dbReference>
<comment type="similarity">
    <text evidence="1 12 13">Belongs to the peptidase S24 family.</text>
</comment>
<name>A0ABS5BQG2_9BACT</name>
<evidence type="ECO:0000256" key="5">
    <source>
        <dbReference type="ARBA" id="ARBA00022801"/>
    </source>
</evidence>
<keyword evidence="5 12" id="KW-0378">Hydrolase</keyword>
<comment type="subunit">
    <text evidence="12">Homodimer.</text>
</comment>
<keyword evidence="7 12" id="KW-0805">Transcription regulation</keyword>
<evidence type="ECO:0000256" key="3">
    <source>
        <dbReference type="ARBA" id="ARBA00022705"/>
    </source>
</evidence>
<dbReference type="NCBIfam" id="TIGR00498">
    <property type="entry name" value="lexA"/>
    <property type="match status" value="1"/>
</dbReference>
<keyword evidence="17" id="KW-1185">Reference proteome</keyword>
<evidence type="ECO:0000256" key="8">
    <source>
        <dbReference type="ARBA" id="ARBA00023125"/>
    </source>
</evidence>
<dbReference type="InterPro" id="IPR006200">
    <property type="entry name" value="LexA"/>
</dbReference>
<dbReference type="InterPro" id="IPR050077">
    <property type="entry name" value="LexA_repressor"/>
</dbReference>
<feature type="site" description="Cleavage; by autolysis" evidence="12">
    <location>
        <begin position="96"/>
        <end position="97"/>
    </location>
</feature>
<comment type="caution">
    <text evidence="16">The sequence shown here is derived from an EMBL/GenBank/DDBJ whole genome shotgun (WGS) entry which is preliminary data.</text>
</comment>
<dbReference type="PANTHER" id="PTHR33516">
    <property type="entry name" value="LEXA REPRESSOR"/>
    <property type="match status" value="1"/>
</dbReference>
<dbReference type="EC" id="3.4.21.88" evidence="12"/>
<dbReference type="PANTHER" id="PTHR33516:SF2">
    <property type="entry name" value="LEXA REPRESSOR-RELATED"/>
    <property type="match status" value="1"/>
</dbReference>
<dbReference type="Gene3D" id="1.10.10.10">
    <property type="entry name" value="Winged helix-like DNA-binding domain superfamily/Winged helix DNA-binding domain"/>
    <property type="match status" value="1"/>
</dbReference>
<gene>
    <name evidence="12 16" type="primary">lexA</name>
    <name evidence="16" type="ORF">J8F10_11640</name>
</gene>
<dbReference type="SUPFAM" id="SSF51306">
    <property type="entry name" value="LexA/Signal peptidase"/>
    <property type="match status" value="1"/>
</dbReference>
<proteinExistence type="inferred from homology"/>
<dbReference type="Pfam" id="PF00717">
    <property type="entry name" value="Peptidase_S24"/>
    <property type="match status" value="1"/>
</dbReference>
<dbReference type="InterPro" id="IPR036390">
    <property type="entry name" value="WH_DNA-bd_sf"/>
</dbReference>
<evidence type="ECO:0000313" key="16">
    <source>
        <dbReference type="EMBL" id="MBP3955937.1"/>
    </source>
</evidence>
<keyword evidence="3 12" id="KW-0235">DNA replication</keyword>
<dbReference type="Proteomes" id="UP000676565">
    <property type="component" value="Unassembled WGS sequence"/>
</dbReference>
<evidence type="ECO:0000256" key="2">
    <source>
        <dbReference type="ARBA" id="ARBA00022491"/>
    </source>
</evidence>
<dbReference type="InterPro" id="IPR039418">
    <property type="entry name" value="LexA-like"/>
</dbReference>
<accession>A0ABS5BQG2</accession>
<evidence type="ECO:0000256" key="12">
    <source>
        <dbReference type="HAMAP-Rule" id="MF_00015"/>
    </source>
</evidence>
<dbReference type="Gene3D" id="2.10.109.10">
    <property type="entry name" value="Umud Fragment, subunit A"/>
    <property type="match status" value="1"/>
</dbReference>